<evidence type="ECO:0000256" key="3">
    <source>
        <dbReference type="ARBA" id="ARBA00022917"/>
    </source>
</evidence>
<dbReference type="Gene3D" id="3.40.140.10">
    <property type="entry name" value="Cytidine Deaminase, domain 2"/>
    <property type="match status" value="1"/>
</dbReference>
<dbReference type="GO" id="GO:0003743">
    <property type="term" value="F:translation initiation factor activity"/>
    <property type="evidence" value="ECO:0007669"/>
    <property type="project" value="UniProtKB-KW"/>
</dbReference>
<feature type="region of interest" description="Disordered" evidence="4">
    <location>
        <begin position="1"/>
        <end position="24"/>
    </location>
</feature>
<dbReference type="Pfam" id="PF01398">
    <property type="entry name" value="JAB"/>
    <property type="match status" value="1"/>
</dbReference>
<evidence type="ECO:0000256" key="2">
    <source>
        <dbReference type="ARBA" id="ARBA00022540"/>
    </source>
</evidence>
<dbReference type="SMART" id="SM00232">
    <property type="entry name" value="JAB_MPN"/>
    <property type="match status" value="1"/>
</dbReference>
<reference evidence="6 7" key="1">
    <citation type="submission" date="2006-10" db="EMBL/GenBank/DDBJ databases">
        <title>The Genome Sequence of Batrachochytrium dendrobatidis JEL423.</title>
        <authorList>
            <consortium name="The Broad Institute Genome Sequencing Platform"/>
            <person name="Birren B."/>
            <person name="Lander E."/>
            <person name="Galagan J."/>
            <person name="Cuomo C."/>
            <person name="Devon K."/>
            <person name="Jaffe D."/>
            <person name="Butler J."/>
            <person name="Alvarez P."/>
            <person name="Gnerre S."/>
            <person name="Grabherr M."/>
            <person name="Kleber M."/>
            <person name="Mauceli E."/>
            <person name="Brockman W."/>
            <person name="Young S."/>
            <person name="LaButti K."/>
            <person name="Sykes S."/>
            <person name="DeCaprio D."/>
            <person name="Crawford M."/>
            <person name="Koehrsen M."/>
            <person name="Engels R."/>
            <person name="Montgomery P."/>
            <person name="Pearson M."/>
            <person name="Howarth C."/>
            <person name="Larson L."/>
            <person name="White J."/>
            <person name="O'Leary S."/>
            <person name="Kodira C."/>
            <person name="Zeng Q."/>
            <person name="Yandava C."/>
            <person name="Alvarado L."/>
            <person name="Longcore J."/>
            <person name="James T."/>
        </authorList>
    </citation>
    <scope>NUCLEOTIDE SEQUENCE [LARGE SCALE GENOMIC DNA]</scope>
    <source>
        <strain evidence="6 7">JEL423</strain>
    </source>
</reference>
<feature type="domain" description="MPN" evidence="5">
    <location>
        <begin position="53"/>
        <end position="194"/>
    </location>
</feature>
<dbReference type="InterPro" id="IPR024969">
    <property type="entry name" value="EIF3F/CSN6-like_C"/>
</dbReference>
<dbReference type="InterPro" id="IPR027531">
    <property type="entry name" value="eIF3f"/>
</dbReference>
<dbReference type="AlphaFoldDB" id="A0A177WS43"/>
<dbReference type="GO" id="GO:0008237">
    <property type="term" value="F:metallopeptidase activity"/>
    <property type="evidence" value="ECO:0007669"/>
    <property type="project" value="InterPro"/>
</dbReference>
<dbReference type="VEuPathDB" id="FungiDB:BDEG_26065"/>
<dbReference type="PANTHER" id="PTHR10540">
    <property type="entry name" value="EUKARYOTIC TRANSLATION INITIATION FACTOR 3 SUBUNIT F-RELATED"/>
    <property type="match status" value="1"/>
</dbReference>
<evidence type="ECO:0000256" key="4">
    <source>
        <dbReference type="SAM" id="MobiDB-lite"/>
    </source>
</evidence>
<gene>
    <name evidence="6" type="ORF">BDEG_26065</name>
</gene>
<sequence length="329" mass="35923">MAPKKFKIQSGHKSSEQEAAPASRSLFSGKSDSFLRLSLPSSSAALTSTPSSSNVSPLVLLSILDHYLRRKESQSQIIGALLGIRTTDSFGMSQVQVVNSFPLSYSETSDHKVFVDADFFTKMYALHLQTNPKETIIGWYATGNELNENSVWIQEMFSGETAPASPLMMLVDPLALAAGFSSFPAQVYISPSVGISGSKKPGSFFVQLPVSYQSTDKSSMDVLVKATESLSMEASLTSDLDNLEESVKSVYDMLTVVCAYVEKILSGETKPNATLGRHLLDTVSLIPQIKPAEFSKVFNSHMQDILMVVYLANLTRTQLAIAERLHKMV</sequence>
<evidence type="ECO:0000256" key="1">
    <source>
        <dbReference type="ARBA" id="ARBA00022490"/>
    </source>
</evidence>
<evidence type="ECO:0000313" key="6">
    <source>
        <dbReference type="EMBL" id="OAJ42636.1"/>
    </source>
</evidence>
<keyword evidence="1" id="KW-0963">Cytoplasm</keyword>
<dbReference type="InterPro" id="IPR000555">
    <property type="entry name" value="JAMM/MPN+_dom"/>
</dbReference>
<reference evidence="6 7" key="2">
    <citation type="submission" date="2016-05" db="EMBL/GenBank/DDBJ databases">
        <title>Lineage-specific infection strategies underlie the spectrum of fungal disease in amphibians.</title>
        <authorList>
            <person name="Cuomo C.A."/>
            <person name="Farrer R.A."/>
            <person name="James T."/>
            <person name="Longcore J."/>
            <person name="Birren B."/>
        </authorList>
    </citation>
    <scope>NUCLEOTIDE SEQUENCE [LARGE SCALE GENOMIC DNA]</scope>
    <source>
        <strain evidence="6 7">JEL423</strain>
    </source>
</reference>
<dbReference type="GO" id="GO:0031369">
    <property type="term" value="F:translation initiation factor binding"/>
    <property type="evidence" value="ECO:0007669"/>
    <property type="project" value="InterPro"/>
</dbReference>
<evidence type="ECO:0000313" key="7">
    <source>
        <dbReference type="Proteomes" id="UP000077115"/>
    </source>
</evidence>
<name>A0A177WS43_BATDL</name>
<dbReference type="EMBL" id="DS022308">
    <property type="protein sequence ID" value="OAJ42636.1"/>
    <property type="molecule type" value="Genomic_DNA"/>
</dbReference>
<dbReference type="GO" id="GO:0071541">
    <property type="term" value="C:eukaryotic translation initiation factor 3 complex, eIF3m"/>
    <property type="evidence" value="ECO:0007669"/>
    <property type="project" value="TreeGrafter"/>
</dbReference>
<dbReference type="PANTHER" id="PTHR10540:SF6">
    <property type="entry name" value="EUKARYOTIC TRANSLATION INITIATION FACTOR 3 SUBUNIT F"/>
    <property type="match status" value="1"/>
</dbReference>
<protein>
    <recommendedName>
        <fullName evidence="5">MPN domain-containing protein</fullName>
    </recommendedName>
</protein>
<feature type="non-terminal residue" evidence="6">
    <location>
        <position position="1"/>
    </location>
</feature>
<accession>A0A177WS43</accession>
<organism evidence="6 7">
    <name type="scientific">Batrachochytrium dendrobatidis (strain JEL423)</name>
    <dbReference type="NCBI Taxonomy" id="403673"/>
    <lineage>
        <taxon>Eukaryota</taxon>
        <taxon>Fungi</taxon>
        <taxon>Fungi incertae sedis</taxon>
        <taxon>Chytridiomycota</taxon>
        <taxon>Chytridiomycota incertae sedis</taxon>
        <taxon>Chytridiomycetes</taxon>
        <taxon>Rhizophydiales</taxon>
        <taxon>Rhizophydiales incertae sedis</taxon>
        <taxon>Batrachochytrium</taxon>
    </lineage>
</organism>
<dbReference type="PROSITE" id="PS50249">
    <property type="entry name" value="MPN"/>
    <property type="match status" value="1"/>
</dbReference>
<dbReference type="InterPro" id="IPR037518">
    <property type="entry name" value="MPN"/>
</dbReference>
<dbReference type="CDD" id="cd08064">
    <property type="entry name" value="MPN_eIF3f"/>
    <property type="match status" value="1"/>
</dbReference>
<dbReference type="Pfam" id="PF13012">
    <property type="entry name" value="MitMem_reg"/>
    <property type="match status" value="1"/>
</dbReference>
<evidence type="ECO:0000259" key="5">
    <source>
        <dbReference type="PROSITE" id="PS50249"/>
    </source>
</evidence>
<dbReference type="STRING" id="403673.A0A177WS43"/>
<dbReference type="Proteomes" id="UP000077115">
    <property type="component" value="Unassembled WGS sequence"/>
</dbReference>
<proteinExistence type="predicted"/>
<dbReference type="OrthoDB" id="25498at2759"/>
<keyword evidence="2" id="KW-0396">Initiation factor</keyword>
<keyword evidence="3" id="KW-0648">Protein biosynthesis</keyword>